<feature type="transmembrane region" description="Helical" evidence="8">
    <location>
        <begin position="35"/>
        <end position="53"/>
    </location>
</feature>
<organism evidence="10 11">
    <name type="scientific">Fontibacillus panacisegetis</name>
    <dbReference type="NCBI Taxonomy" id="670482"/>
    <lineage>
        <taxon>Bacteria</taxon>
        <taxon>Bacillati</taxon>
        <taxon>Bacillota</taxon>
        <taxon>Bacilli</taxon>
        <taxon>Bacillales</taxon>
        <taxon>Paenibacillaceae</taxon>
        <taxon>Fontibacillus</taxon>
    </lineage>
</organism>
<evidence type="ECO:0000256" key="2">
    <source>
        <dbReference type="ARBA" id="ARBA00006448"/>
    </source>
</evidence>
<dbReference type="InterPro" id="IPR007353">
    <property type="entry name" value="DUF421"/>
</dbReference>
<evidence type="ECO:0000256" key="6">
    <source>
        <dbReference type="ARBA" id="ARBA00023136"/>
    </source>
</evidence>
<dbReference type="InterPro" id="IPR023090">
    <property type="entry name" value="UPF0702_alpha/beta_dom_sf"/>
</dbReference>
<reference evidence="10 11" key="1">
    <citation type="submission" date="2016-10" db="EMBL/GenBank/DDBJ databases">
        <authorList>
            <person name="de Groot N.N."/>
        </authorList>
    </citation>
    <scope>NUCLEOTIDE SEQUENCE [LARGE SCALE GENOMIC DNA]</scope>
    <source>
        <strain evidence="10 11">DSM 28129</strain>
    </source>
</reference>
<dbReference type="EMBL" id="FNBG01000021">
    <property type="protein sequence ID" value="SDF93906.1"/>
    <property type="molecule type" value="Genomic_DNA"/>
</dbReference>
<evidence type="ECO:0000256" key="4">
    <source>
        <dbReference type="ARBA" id="ARBA00022692"/>
    </source>
</evidence>
<dbReference type="Proteomes" id="UP000198972">
    <property type="component" value="Unassembled WGS sequence"/>
</dbReference>
<keyword evidence="6 8" id="KW-0472">Membrane</keyword>
<dbReference type="PANTHER" id="PTHR34582">
    <property type="entry name" value="UPF0702 TRANSMEMBRANE PROTEIN YCAP"/>
    <property type="match status" value="1"/>
</dbReference>
<keyword evidence="4 8" id="KW-0812">Transmembrane</keyword>
<dbReference type="Pfam" id="PF04239">
    <property type="entry name" value="DUF421"/>
    <property type="match status" value="1"/>
</dbReference>
<comment type="subcellular location">
    <subcellularLocation>
        <location evidence="1">Cell membrane</location>
        <topology evidence="1">Multi-pass membrane protein</topology>
    </subcellularLocation>
</comment>
<gene>
    <name evidence="10" type="ORF">SAMN04488542_12127</name>
</gene>
<feature type="transmembrane region" description="Helical" evidence="8">
    <location>
        <begin position="6"/>
        <end position="23"/>
    </location>
</feature>
<evidence type="ECO:0000256" key="7">
    <source>
        <dbReference type="SAM" id="MobiDB-lite"/>
    </source>
</evidence>
<dbReference type="GO" id="GO:0005886">
    <property type="term" value="C:plasma membrane"/>
    <property type="evidence" value="ECO:0007669"/>
    <property type="project" value="UniProtKB-SubCell"/>
</dbReference>
<evidence type="ECO:0000256" key="1">
    <source>
        <dbReference type="ARBA" id="ARBA00004651"/>
    </source>
</evidence>
<keyword evidence="3" id="KW-1003">Cell membrane</keyword>
<evidence type="ECO:0000256" key="8">
    <source>
        <dbReference type="SAM" id="Phobius"/>
    </source>
</evidence>
<evidence type="ECO:0000256" key="3">
    <source>
        <dbReference type="ARBA" id="ARBA00022475"/>
    </source>
</evidence>
<feature type="domain" description="YetF C-terminal" evidence="9">
    <location>
        <begin position="82"/>
        <end position="234"/>
    </location>
</feature>
<accession>A0A1G7Q5W2</accession>
<keyword evidence="5 8" id="KW-1133">Transmembrane helix</keyword>
<keyword evidence="11" id="KW-1185">Reference proteome</keyword>
<dbReference type="PANTHER" id="PTHR34582:SF6">
    <property type="entry name" value="UPF0702 TRANSMEMBRANE PROTEIN YCAP"/>
    <property type="match status" value="1"/>
</dbReference>
<feature type="compositionally biased region" description="Basic and acidic residues" evidence="7">
    <location>
        <begin position="150"/>
        <end position="172"/>
    </location>
</feature>
<feature type="transmembrane region" description="Helical" evidence="8">
    <location>
        <begin position="59"/>
        <end position="83"/>
    </location>
</feature>
<sequence length="249" mass="28596">MTEHIFSLVFRTVLMYFSVFIFMRIMGKREIGELSIFDLVISIMIAEIAVMAIDSETPLYDGFAPMITLLVIQIVTAGLSLHYPMVRMWFDGKPSVIIRSGKINRDEMKKQRYNLDDLVTQLRAQKIDNIGDVEFAVLETSGQLSVLPKDNSEKKTAEPKYNKRDSTNNKDTKEALAASLASKIKYEALPFSLIMDGRVDDDNLKIIGKTRFWLKNQIQAYGVNDFKDVFYCSIDHKGKIYVNKKEKWL</sequence>
<evidence type="ECO:0000259" key="9">
    <source>
        <dbReference type="Pfam" id="PF04239"/>
    </source>
</evidence>
<dbReference type="Gene3D" id="3.30.240.20">
    <property type="entry name" value="bsu07140 like domains"/>
    <property type="match status" value="2"/>
</dbReference>
<protein>
    <submittedName>
        <fullName evidence="10">Uncharacterized membrane protein YcaP, DUF421 family</fullName>
    </submittedName>
</protein>
<comment type="similarity">
    <text evidence="2">Belongs to the UPF0702 family.</text>
</comment>
<dbReference type="STRING" id="670482.SAMN04488542_12127"/>
<evidence type="ECO:0000256" key="5">
    <source>
        <dbReference type="ARBA" id="ARBA00022989"/>
    </source>
</evidence>
<evidence type="ECO:0000313" key="11">
    <source>
        <dbReference type="Proteomes" id="UP000198972"/>
    </source>
</evidence>
<dbReference type="AlphaFoldDB" id="A0A1G7Q5W2"/>
<name>A0A1G7Q5W2_9BACL</name>
<proteinExistence type="inferred from homology"/>
<dbReference type="RefSeq" id="WP_245742493.1">
    <property type="nucleotide sequence ID" value="NZ_FNBG01000021.1"/>
</dbReference>
<evidence type="ECO:0000313" key="10">
    <source>
        <dbReference type="EMBL" id="SDF93906.1"/>
    </source>
</evidence>
<feature type="region of interest" description="Disordered" evidence="7">
    <location>
        <begin position="148"/>
        <end position="172"/>
    </location>
</feature>